<evidence type="ECO:0000256" key="1">
    <source>
        <dbReference type="SAM" id="MobiDB-lite"/>
    </source>
</evidence>
<feature type="compositionally biased region" description="Basic and acidic residues" evidence="1">
    <location>
        <begin position="290"/>
        <end position="312"/>
    </location>
</feature>
<feature type="compositionally biased region" description="Basic and acidic residues" evidence="1">
    <location>
        <begin position="56"/>
        <end position="68"/>
    </location>
</feature>
<comment type="caution">
    <text evidence="2">The sequence shown here is derived from an EMBL/GenBank/DDBJ whole genome shotgun (WGS) entry which is preliminary data.</text>
</comment>
<evidence type="ECO:0000313" key="3">
    <source>
        <dbReference type="Proteomes" id="UP000748531"/>
    </source>
</evidence>
<gene>
    <name evidence="2" type="ORF">PHET_10451</name>
</gene>
<feature type="compositionally biased region" description="Polar residues" evidence="1">
    <location>
        <begin position="38"/>
        <end position="51"/>
    </location>
</feature>
<name>A0A8J4T218_9TREM</name>
<feature type="compositionally biased region" description="Polar residues" evidence="1">
    <location>
        <begin position="74"/>
        <end position="99"/>
    </location>
</feature>
<feature type="compositionally biased region" description="Basic and acidic residues" evidence="1">
    <location>
        <begin position="100"/>
        <end position="113"/>
    </location>
</feature>
<protein>
    <submittedName>
        <fullName evidence="2">Uncharacterized protein</fullName>
    </submittedName>
</protein>
<dbReference type="OrthoDB" id="10257471at2759"/>
<dbReference type="AlphaFoldDB" id="A0A8J4T218"/>
<keyword evidence="3" id="KW-1185">Reference proteome</keyword>
<dbReference type="EMBL" id="LUCH01007745">
    <property type="protein sequence ID" value="KAF5396616.1"/>
    <property type="molecule type" value="Genomic_DNA"/>
</dbReference>
<feature type="compositionally biased region" description="Basic residues" evidence="1">
    <location>
        <begin position="313"/>
        <end position="322"/>
    </location>
</feature>
<sequence>MDIMAKLEEAEANAKRELELHRRKTQAELRAQQLKLKLSNNEHGNRASQKSVPWRGPDKRPTETKRLNYFDNPFTVQSNNGQSQPRRNTSCGRIQTNTNDDSHSRRTPDRTNREILVSVGGSRPHSTDSDFARVNPMVAGPQIPWKPTSKHPKIQSSTNLEETGRLSGSARQPRRRPSSSVGLKRHSPEDITGCCIHGQDTLDLTENAGDVQRPLAPNGITTEEPQLEHVLPPPPPYTKSHLQRPLKEEVTQATEELSGFSVPLQQTPVRLIHISSIDSSFTGPSYAPEPKPRREAPSESNDHHEGNGDHKMYVRKSQLHPKKQPDTHLATVDYETAEIHDFDSVPATL</sequence>
<dbReference type="Proteomes" id="UP000748531">
    <property type="component" value="Unassembled WGS sequence"/>
</dbReference>
<evidence type="ECO:0000313" key="2">
    <source>
        <dbReference type="EMBL" id="KAF5396616.1"/>
    </source>
</evidence>
<reference evidence="2" key="1">
    <citation type="submission" date="2019-05" db="EMBL/GenBank/DDBJ databases">
        <title>Annotation for the trematode Paragonimus heterotremus.</title>
        <authorList>
            <person name="Choi Y.-J."/>
        </authorList>
    </citation>
    <scope>NUCLEOTIDE SEQUENCE</scope>
    <source>
        <strain evidence="2">LC</strain>
    </source>
</reference>
<organism evidence="2 3">
    <name type="scientific">Paragonimus heterotremus</name>
    <dbReference type="NCBI Taxonomy" id="100268"/>
    <lineage>
        <taxon>Eukaryota</taxon>
        <taxon>Metazoa</taxon>
        <taxon>Spiralia</taxon>
        <taxon>Lophotrochozoa</taxon>
        <taxon>Platyhelminthes</taxon>
        <taxon>Trematoda</taxon>
        <taxon>Digenea</taxon>
        <taxon>Plagiorchiida</taxon>
        <taxon>Troglotremata</taxon>
        <taxon>Troglotrematidae</taxon>
        <taxon>Paragonimus</taxon>
    </lineage>
</organism>
<feature type="region of interest" description="Disordered" evidence="1">
    <location>
        <begin position="278"/>
        <end position="329"/>
    </location>
</feature>
<feature type="region of interest" description="Disordered" evidence="1">
    <location>
        <begin position="33"/>
        <end position="192"/>
    </location>
</feature>
<accession>A0A8J4T218</accession>
<proteinExistence type="predicted"/>